<organism evidence="1">
    <name type="scientific">Lepeophtheirus salmonis</name>
    <name type="common">Salmon louse</name>
    <name type="synonym">Caligus salmonis</name>
    <dbReference type="NCBI Taxonomy" id="72036"/>
    <lineage>
        <taxon>Eukaryota</taxon>
        <taxon>Metazoa</taxon>
        <taxon>Ecdysozoa</taxon>
        <taxon>Arthropoda</taxon>
        <taxon>Crustacea</taxon>
        <taxon>Multicrustacea</taxon>
        <taxon>Hexanauplia</taxon>
        <taxon>Copepoda</taxon>
        <taxon>Siphonostomatoida</taxon>
        <taxon>Caligidae</taxon>
        <taxon>Lepeophtheirus</taxon>
    </lineage>
</organism>
<name>A0A0K2ULW9_LEPSM</name>
<sequence>MINPMLIDRKYPSIYKISNQNIQVFNQFGKITIIEHKNLVDSLDII</sequence>
<proteinExistence type="predicted"/>
<dbReference type="EMBL" id="HACA01021908">
    <property type="protein sequence ID" value="CDW39269.1"/>
    <property type="molecule type" value="Transcribed_RNA"/>
</dbReference>
<accession>A0A0K2ULW9</accession>
<protein>
    <submittedName>
        <fullName evidence="1">Uncharacterized protein</fullName>
    </submittedName>
</protein>
<dbReference type="AlphaFoldDB" id="A0A0K2ULW9"/>
<reference evidence="1" key="1">
    <citation type="submission" date="2014-05" db="EMBL/GenBank/DDBJ databases">
        <authorList>
            <person name="Chronopoulou M."/>
        </authorList>
    </citation>
    <scope>NUCLEOTIDE SEQUENCE</scope>
    <source>
        <tissue evidence="1">Whole organism</tissue>
    </source>
</reference>
<evidence type="ECO:0000313" key="1">
    <source>
        <dbReference type="EMBL" id="CDW39269.1"/>
    </source>
</evidence>